<dbReference type="InterPro" id="IPR013096">
    <property type="entry name" value="Cupin_2"/>
</dbReference>
<dbReference type="SUPFAM" id="SSF51182">
    <property type="entry name" value="RmlC-like cupins"/>
    <property type="match status" value="1"/>
</dbReference>
<sequence>MNDERPRVVNERTLDWEEKSRGEEFHIRRKQLGAESRGERLGCSLYELPPGKKAWPYHYHTGNEEAIYVLDGSGTLRIEDHETSLEAGDYVAFPVGEEYARRVINDSDSALRYLCVSTMREPDIAVYPDSGKVGLFVGAAPGGHEGRTLSGYFPLDAEVDYWEGEDG</sequence>
<dbReference type="GeneID" id="68611686"/>
<dbReference type="Pfam" id="PF07883">
    <property type="entry name" value="Cupin_2"/>
    <property type="match status" value="1"/>
</dbReference>
<accession>A0AAV3UDQ6</accession>
<organism evidence="3 4">
    <name type="scientific">Haladaptatus pallidirubidus</name>
    <dbReference type="NCBI Taxonomy" id="1008152"/>
    <lineage>
        <taxon>Archaea</taxon>
        <taxon>Methanobacteriati</taxon>
        <taxon>Methanobacteriota</taxon>
        <taxon>Stenosarchaea group</taxon>
        <taxon>Halobacteria</taxon>
        <taxon>Halobacteriales</taxon>
        <taxon>Haladaptataceae</taxon>
        <taxon>Haladaptatus</taxon>
    </lineage>
</organism>
<dbReference type="GO" id="GO:0046872">
    <property type="term" value="F:metal ion binding"/>
    <property type="evidence" value="ECO:0007669"/>
    <property type="project" value="UniProtKB-KW"/>
</dbReference>
<dbReference type="Gene3D" id="2.60.120.10">
    <property type="entry name" value="Jelly Rolls"/>
    <property type="match status" value="1"/>
</dbReference>
<dbReference type="AlphaFoldDB" id="A0AAV3UDQ6"/>
<dbReference type="PANTHER" id="PTHR35848:SF9">
    <property type="entry name" value="SLL1358 PROTEIN"/>
    <property type="match status" value="1"/>
</dbReference>
<dbReference type="InterPro" id="IPR011051">
    <property type="entry name" value="RmlC_Cupin_sf"/>
</dbReference>
<feature type="domain" description="Cupin type-2" evidence="2">
    <location>
        <begin position="45"/>
        <end position="116"/>
    </location>
</feature>
<gene>
    <name evidence="3" type="ORF">GCM10025751_11180</name>
</gene>
<dbReference type="InterPro" id="IPR051610">
    <property type="entry name" value="GPI/OXD"/>
</dbReference>
<protein>
    <submittedName>
        <fullName evidence="3">Cupin domain-containing protein</fullName>
    </submittedName>
</protein>
<dbReference type="InterPro" id="IPR014710">
    <property type="entry name" value="RmlC-like_jellyroll"/>
</dbReference>
<name>A0AAV3UDQ6_9EURY</name>
<keyword evidence="1" id="KW-0479">Metal-binding</keyword>
<evidence type="ECO:0000313" key="3">
    <source>
        <dbReference type="EMBL" id="GAA5044590.1"/>
    </source>
</evidence>
<proteinExistence type="predicted"/>
<dbReference type="Proteomes" id="UP001501729">
    <property type="component" value="Unassembled WGS sequence"/>
</dbReference>
<evidence type="ECO:0000313" key="4">
    <source>
        <dbReference type="Proteomes" id="UP001501729"/>
    </source>
</evidence>
<evidence type="ECO:0000256" key="1">
    <source>
        <dbReference type="ARBA" id="ARBA00022723"/>
    </source>
</evidence>
<reference evidence="3 4" key="1">
    <citation type="journal article" date="2019" name="Int. J. Syst. Evol. Microbiol.">
        <title>The Global Catalogue of Microorganisms (GCM) 10K type strain sequencing project: providing services to taxonomists for standard genome sequencing and annotation.</title>
        <authorList>
            <consortium name="The Broad Institute Genomics Platform"/>
            <consortium name="The Broad Institute Genome Sequencing Center for Infectious Disease"/>
            <person name="Wu L."/>
            <person name="Ma J."/>
        </authorList>
    </citation>
    <scope>NUCLEOTIDE SEQUENCE [LARGE SCALE GENOMIC DNA]</scope>
    <source>
        <strain evidence="3 4">JCM 17504</strain>
    </source>
</reference>
<dbReference type="CDD" id="cd02224">
    <property type="entry name" value="cupin_SPO2919-like"/>
    <property type="match status" value="1"/>
</dbReference>
<keyword evidence="4" id="KW-1185">Reference proteome</keyword>
<comment type="caution">
    <text evidence="3">The sequence shown here is derived from an EMBL/GenBank/DDBJ whole genome shotgun (WGS) entry which is preliminary data.</text>
</comment>
<dbReference type="EMBL" id="BAABKX010000001">
    <property type="protein sequence ID" value="GAA5044590.1"/>
    <property type="molecule type" value="Genomic_DNA"/>
</dbReference>
<evidence type="ECO:0000259" key="2">
    <source>
        <dbReference type="Pfam" id="PF07883"/>
    </source>
</evidence>
<dbReference type="RefSeq" id="WP_227775902.1">
    <property type="nucleotide sequence ID" value="NZ_BAABKX010000001.1"/>
</dbReference>
<dbReference type="PANTHER" id="PTHR35848">
    <property type="entry name" value="OXALATE-BINDING PROTEIN"/>
    <property type="match status" value="1"/>
</dbReference>